<keyword evidence="2 10" id="KW-0963">Cytoplasm</keyword>
<keyword evidence="3 10" id="KW-0444">Lipid biosynthesis</keyword>
<dbReference type="NCBIfam" id="TIGR00182">
    <property type="entry name" value="plsX"/>
    <property type="match status" value="1"/>
</dbReference>
<organism evidence="11">
    <name type="scientific">Vibrio alginolyticus</name>
    <dbReference type="NCBI Taxonomy" id="663"/>
    <lineage>
        <taxon>Bacteria</taxon>
        <taxon>Pseudomonadati</taxon>
        <taxon>Pseudomonadota</taxon>
        <taxon>Gammaproteobacteria</taxon>
        <taxon>Vibrionales</taxon>
        <taxon>Vibrionaceae</taxon>
        <taxon>Vibrio</taxon>
    </lineage>
</organism>
<evidence type="ECO:0000256" key="4">
    <source>
        <dbReference type="ARBA" id="ARBA00022679"/>
    </source>
</evidence>
<dbReference type="GO" id="GO:0043811">
    <property type="term" value="F:phosphate:acyl-[acyl carrier protein] acyltransferase activity"/>
    <property type="evidence" value="ECO:0007669"/>
    <property type="project" value="UniProtKB-UniRule"/>
</dbReference>
<evidence type="ECO:0000256" key="2">
    <source>
        <dbReference type="ARBA" id="ARBA00022490"/>
    </source>
</evidence>
<keyword evidence="5 10" id="KW-0443">Lipid metabolism</keyword>
<dbReference type="HAMAP" id="MF_00019">
    <property type="entry name" value="PlsX"/>
    <property type="match status" value="1"/>
</dbReference>
<dbReference type="PANTHER" id="PTHR30100">
    <property type="entry name" value="FATTY ACID/PHOSPHOLIPID SYNTHESIS PROTEIN PLSX"/>
    <property type="match status" value="1"/>
</dbReference>
<evidence type="ECO:0000256" key="8">
    <source>
        <dbReference type="ARBA" id="ARBA00024069"/>
    </source>
</evidence>
<comment type="pathway">
    <text evidence="10">Lipid metabolism; phospholipid metabolism.</text>
</comment>
<keyword evidence="11" id="KW-0012">Acyltransferase</keyword>
<evidence type="ECO:0000256" key="5">
    <source>
        <dbReference type="ARBA" id="ARBA00023098"/>
    </source>
</evidence>
<dbReference type="SUPFAM" id="SSF53659">
    <property type="entry name" value="Isocitrate/Isopropylmalate dehydrogenase-like"/>
    <property type="match status" value="1"/>
</dbReference>
<evidence type="ECO:0000256" key="10">
    <source>
        <dbReference type="HAMAP-Rule" id="MF_00019"/>
    </source>
</evidence>
<evidence type="ECO:0000313" key="11">
    <source>
        <dbReference type="EMBL" id="ARP18943.1"/>
    </source>
</evidence>
<evidence type="ECO:0000256" key="7">
    <source>
        <dbReference type="ARBA" id="ARBA00023264"/>
    </source>
</evidence>
<comment type="subcellular location">
    <subcellularLocation>
        <location evidence="10">Cytoplasm</location>
    </subcellularLocation>
    <text evidence="10">Associated with the membrane possibly through PlsY.</text>
</comment>
<sequence length="353" mass="37914">MVKRLSTSKVEPLQSITVALDAMGGDFGPRVTVPAAVQALSHFPELKVILIGDQSLITSQLSQLGTSTSSRLTILHSEKVISNSEKPSLALRNSQNSSMRMAIDLVSEQKADACVSGGNTGALMALSRFILKLLPGIERPALVSALPTITGKRTWMLDLGANVSCDADSLFQFAVMGSALAEEHLGRPPRVAVLNIGAEEIKGNDLVKRCAEMLSQTDAINFVGYIEGNQILHDVADVIVCDGFVGNVCLKASEGTAQLFIEKIKTSIMASTIKGWIARKLFSRLFNELKTLNPDQYNGASLLGLRGIVIKSHGSADVSAIVNALGEAVHEVKRQVPSRISDRLEAVLLERHY</sequence>
<dbReference type="AlphaFoldDB" id="A0A1W6TDH9"/>
<evidence type="ECO:0000256" key="9">
    <source>
        <dbReference type="ARBA" id="ARBA00046608"/>
    </source>
</evidence>
<dbReference type="GO" id="GO:0006633">
    <property type="term" value="P:fatty acid biosynthetic process"/>
    <property type="evidence" value="ECO:0007669"/>
    <property type="project" value="UniProtKB-UniRule"/>
</dbReference>
<proteinExistence type="inferred from homology"/>
<comment type="function">
    <text evidence="10">Catalyzes the reversible formation of acyl-phosphate (acyl-PO(4)) from acyl-[acyl-carrier-protein] (acyl-ACP). This enzyme utilizes acyl-ACP as fatty acyl donor, but not acyl-CoA.</text>
</comment>
<evidence type="ECO:0000256" key="3">
    <source>
        <dbReference type="ARBA" id="ARBA00022516"/>
    </source>
</evidence>
<dbReference type="InterPro" id="IPR012281">
    <property type="entry name" value="Phospholipid_synth_PlsX-like"/>
</dbReference>
<protein>
    <recommendedName>
        <fullName evidence="8 10">Phosphate acyltransferase</fullName>
        <ecNumber evidence="8 10">2.3.1.274</ecNumber>
    </recommendedName>
    <alternativeName>
        <fullName evidence="10">Acyl-ACP phosphotransacylase</fullName>
    </alternativeName>
    <alternativeName>
        <fullName evidence="10">Acyl-[acyl-carrier-protein]--phosphate acyltransferase</fullName>
    </alternativeName>
    <alternativeName>
        <fullName evidence="10">Phosphate-acyl-ACP acyltransferase</fullName>
    </alternativeName>
</protein>
<comment type="subunit">
    <text evidence="9 10">Homodimer. Probably interacts with PlsY.</text>
</comment>
<dbReference type="InterPro" id="IPR003664">
    <property type="entry name" value="FA_synthesis"/>
</dbReference>
<dbReference type="Gene3D" id="3.40.718.10">
    <property type="entry name" value="Isopropylmalate Dehydrogenase"/>
    <property type="match status" value="1"/>
</dbReference>
<keyword evidence="6 10" id="KW-0594">Phospholipid biosynthesis</keyword>
<dbReference type="UniPathway" id="UPA00085"/>
<reference evidence="11" key="1">
    <citation type="submission" date="2016-10" db="EMBL/GenBank/DDBJ databases">
        <title>The High Quality Genome of Vibrio alginolyticus K01M1.</title>
        <authorList>
            <person name="Wendling C."/>
            <person name="Chibani C.M."/>
            <person name="Hertel R."/>
            <person name="Sproer C."/>
            <person name="Bunk B."/>
            <person name="Overmann J."/>
            <person name="Roth O."/>
            <person name="Liesegang H."/>
        </authorList>
    </citation>
    <scope>NUCLEOTIDE SEQUENCE</scope>
    <source>
        <strain evidence="11">K05K4</strain>
    </source>
</reference>
<dbReference type="GO" id="GO:0008654">
    <property type="term" value="P:phospholipid biosynthetic process"/>
    <property type="evidence" value="ECO:0007669"/>
    <property type="project" value="UniProtKB-KW"/>
</dbReference>
<keyword evidence="4 10" id="KW-0808">Transferase</keyword>
<comment type="catalytic activity">
    <reaction evidence="1 10">
        <text>a fatty acyl-[ACP] + phosphate = an acyl phosphate + holo-[ACP]</text>
        <dbReference type="Rhea" id="RHEA:42292"/>
        <dbReference type="Rhea" id="RHEA-COMP:9685"/>
        <dbReference type="Rhea" id="RHEA-COMP:14125"/>
        <dbReference type="ChEBI" id="CHEBI:43474"/>
        <dbReference type="ChEBI" id="CHEBI:59918"/>
        <dbReference type="ChEBI" id="CHEBI:64479"/>
        <dbReference type="ChEBI" id="CHEBI:138651"/>
        <dbReference type="EC" id="2.3.1.274"/>
    </reaction>
</comment>
<comment type="similarity">
    <text evidence="10">Belongs to the PlsX family.</text>
</comment>
<evidence type="ECO:0000256" key="1">
    <source>
        <dbReference type="ARBA" id="ARBA00001232"/>
    </source>
</evidence>
<accession>A0A1W6TDH9</accession>
<gene>
    <name evidence="10 11" type="primary">plsX</name>
    <name evidence="11" type="ORF">K05K4_21130</name>
</gene>
<dbReference type="EMBL" id="CP017902">
    <property type="protein sequence ID" value="ARP18943.1"/>
    <property type="molecule type" value="Genomic_DNA"/>
</dbReference>
<dbReference type="GO" id="GO:0005737">
    <property type="term" value="C:cytoplasm"/>
    <property type="evidence" value="ECO:0007669"/>
    <property type="project" value="UniProtKB-SubCell"/>
</dbReference>
<name>A0A1W6TDH9_VIBAL</name>
<dbReference type="EC" id="2.3.1.274" evidence="8 10"/>
<keyword evidence="7 10" id="KW-1208">Phospholipid metabolism</keyword>
<evidence type="ECO:0000256" key="6">
    <source>
        <dbReference type="ARBA" id="ARBA00023209"/>
    </source>
</evidence>
<dbReference type="Pfam" id="PF02504">
    <property type="entry name" value="FA_synthesis"/>
    <property type="match status" value="1"/>
</dbReference>
<dbReference type="PIRSF" id="PIRSF002465">
    <property type="entry name" value="Phsphlp_syn_PlsX"/>
    <property type="match status" value="1"/>
</dbReference>
<dbReference type="PANTHER" id="PTHR30100:SF1">
    <property type="entry name" value="PHOSPHATE ACYLTRANSFERASE"/>
    <property type="match status" value="1"/>
</dbReference>